<gene>
    <name evidence="2" type="ORF">WICMUC_000909</name>
</gene>
<keyword evidence="3" id="KW-1185">Reference proteome</keyword>
<comment type="caution">
    <text evidence="2">The sequence shown here is derived from an EMBL/GenBank/DDBJ whole genome shotgun (WGS) entry which is preliminary data.</text>
</comment>
<reference evidence="2" key="2">
    <citation type="submission" date="2021-01" db="EMBL/GenBank/DDBJ databases">
        <authorList>
            <person name="Schikora-Tamarit M.A."/>
        </authorList>
    </citation>
    <scope>NUCLEOTIDE SEQUENCE</scope>
    <source>
        <strain evidence="2">CBS6341</strain>
    </source>
</reference>
<evidence type="ECO:0000313" key="2">
    <source>
        <dbReference type="EMBL" id="KAH3679576.1"/>
    </source>
</evidence>
<proteinExistence type="predicted"/>
<evidence type="ECO:0000256" key="1">
    <source>
        <dbReference type="SAM" id="MobiDB-lite"/>
    </source>
</evidence>
<dbReference type="AlphaFoldDB" id="A0A9P8TI10"/>
<feature type="region of interest" description="Disordered" evidence="1">
    <location>
        <begin position="1"/>
        <end position="26"/>
    </location>
</feature>
<dbReference type="Proteomes" id="UP000769528">
    <property type="component" value="Unassembled WGS sequence"/>
</dbReference>
<dbReference type="EMBL" id="JAEUBF010000268">
    <property type="protein sequence ID" value="KAH3679576.1"/>
    <property type="molecule type" value="Genomic_DNA"/>
</dbReference>
<accession>A0A9P8TI10</accession>
<protein>
    <submittedName>
        <fullName evidence="2">Uncharacterized protein</fullName>
    </submittedName>
</protein>
<reference evidence="2" key="1">
    <citation type="journal article" date="2021" name="Open Biol.">
        <title>Shared evolutionary footprints suggest mitochondrial oxidative damage underlies multiple complex I losses in fungi.</title>
        <authorList>
            <person name="Schikora-Tamarit M.A."/>
            <person name="Marcet-Houben M."/>
            <person name="Nosek J."/>
            <person name="Gabaldon T."/>
        </authorList>
    </citation>
    <scope>NUCLEOTIDE SEQUENCE</scope>
    <source>
        <strain evidence="2">CBS6341</strain>
    </source>
</reference>
<organism evidence="2 3">
    <name type="scientific">Wickerhamomyces mucosus</name>
    <dbReference type="NCBI Taxonomy" id="1378264"/>
    <lineage>
        <taxon>Eukaryota</taxon>
        <taxon>Fungi</taxon>
        <taxon>Dikarya</taxon>
        <taxon>Ascomycota</taxon>
        <taxon>Saccharomycotina</taxon>
        <taxon>Saccharomycetes</taxon>
        <taxon>Phaffomycetales</taxon>
        <taxon>Wickerhamomycetaceae</taxon>
        <taxon>Wickerhamomyces</taxon>
    </lineage>
</organism>
<sequence>MVPTLDESSGLVSNNSTPSNLANNSNLSKPVACSRSVGKVFSLAPAPIKVSEPLTSSNDLAVLYVGFADCNKIDLCENDLID</sequence>
<evidence type="ECO:0000313" key="3">
    <source>
        <dbReference type="Proteomes" id="UP000769528"/>
    </source>
</evidence>
<name>A0A9P8TI10_9ASCO</name>